<dbReference type="GO" id="GO:0005576">
    <property type="term" value="C:extracellular region"/>
    <property type="evidence" value="ECO:0007669"/>
    <property type="project" value="UniProtKB-SubCell"/>
</dbReference>
<keyword evidence="9" id="KW-0638">Presynaptic neurotoxin</keyword>
<keyword evidence="14" id="KW-1185">Reference proteome</keyword>
<keyword evidence="4" id="KW-0964">Secreted</keyword>
<dbReference type="PANTHER" id="PTHR24201">
    <property type="entry name" value="ANK_REP_REGION DOMAIN-CONTAINING PROTEIN"/>
    <property type="match status" value="1"/>
</dbReference>
<dbReference type="Pfam" id="PF00023">
    <property type="entry name" value="Ank"/>
    <property type="match status" value="1"/>
</dbReference>
<organism evidence="13 14">
    <name type="scientific">Caerostris darwini</name>
    <dbReference type="NCBI Taxonomy" id="1538125"/>
    <lineage>
        <taxon>Eukaryota</taxon>
        <taxon>Metazoa</taxon>
        <taxon>Ecdysozoa</taxon>
        <taxon>Arthropoda</taxon>
        <taxon>Chelicerata</taxon>
        <taxon>Arachnida</taxon>
        <taxon>Araneae</taxon>
        <taxon>Araneomorphae</taxon>
        <taxon>Entelegynae</taxon>
        <taxon>Araneoidea</taxon>
        <taxon>Araneidae</taxon>
        <taxon>Caerostris</taxon>
    </lineage>
</organism>
<keyword evidence="11" id="KW-1053">Target membrane</keyword>
<dbReference type="PROSITE" id="PS50088">
    <property type="entry name" value="ANK_REPEAT"/>
    <property type="match status" value="1"/>
</dbReference>
<dbReference type="GO" id="GO:0006887">
    <property type="term" value="P:exocytosis"/>
    <property type="evidence" value="ECO:0007669"/>
    <property type="project" value="UniProtKB-KW"/>
</dbReference>
<dbReference type="GO" id="GO:0090729">
    <property type="term" value="F:toxin activity"/>
    <property type="evidence" value="ECO:0007669"/>
    <property type="project" value="UniProtKB-KW"/>
</dbReference>
<comment type="subcellular location">
    <subcellularLocation>
        <location evidence="2">Secreted</location>
    </subcellularLocation>
    <subcellularLocation>
        <location evidence="1">Target cell membrane</location>
    </subcellularLocation>
</comment>
<evidence type="ECO:0000256" key="3">
    <source>
        <dbReference type="ARBA" id="ARBA00022483"/>
    </source>
</evidence>
<keyword evidence="5" id="KW-1052">Target cell membrane</keyword>
<dbReference type="InterPro" id="IPR036770">
    <property type="entry name" value="Ankyrin_rpt-contain_sf"/>
</dbReference>
<dbReference type="Gene3D" id="1.25.40.20">
    <property type="entry name" value="Ankyrin repeat-containing domain"/>
    <property type="match status" value="1"/>
</dbReference>
<dbReference type="AlphaFoldDB" id="A0AAV4PTY9"/>
<proteinExistence type="predicted"/>
<dbReference type="SMART" id="SM00248">
    <property type="entry name" value="ANK"/>
    <property type="match status" value="5"/>
</dbReference>
<dbReference type="PROSITE" id="PS50297">
    <property type="entry name" value="ANK_REP_REGION"/>
    <property type="match status" value="1"/>
</dbReference>
<dbReference type="PANTHER" id="PTHR24201:SF15">
    <property type="entry name" value="ANKYRIN REPEAT DOMAIN-CONTAINING PROTEIN 66"/>
    <property type="match status" value="1"/>
</dbReference>
<evidence type="ECO:0000256" key="10">
    <source>
        <dbReference type="ARBA" id="ARBA00023043"/>
    </source>
</evidence>
<evidence type="ECO:0000256" key="8">
    <source>
        <dbReference type="ARBA" id="ARBA00022737"/>
    </source>
</evidence>
<reference evidence="13 14" key="1">
    <citation type="submission" date="2021-06" db="EMBL/GenBank/DDBJ databases">
        <title>Caerostris darwini draft genome.</title>
        <authorList>
            <person name="Kono N."/>
            <person name="Arakawa K."/>
        </authorList>
    </citation>
    <scope>NUCLEOTIDE SEQUENCE [LARGE SCALE GENOMIC DNA]</scope>
</reference>
<evidence type="ECO:0000256" key="1">
    <source>
        <dbReference type="ARBA" id="ARBA00004175"/>
    </source>
</evidence>
<dbReference type="InterPro" id="IPR002110">
    <property type="entry name" value="Ankyrin_rpt"/>
</dbReference>
<evidence type="ECO:0000256" key="7">
    <source>
        <dbReference type="ARBA" id="ARBA00022699"/>
    </source>
</evidence>
<comment type="caution">
    <text evidence="13">The sequence shown here is derived from an EMBL/GenBank/DDBJ whole genome shotgun (WGS) entry which is preliminary data.</text>
</comment>
<dbReference type="GO" id="GO:0044231">
    <property type="term" value="C:host cell presynaptic membrane"/>
    <property type="evidence" value="ECO:0007669"/>
    <property type="project" value="UniProtKB-KW"/>
</dbReference>
<dbReference type="InterPro" id="IPR050776">
    <property type="entry name" value="Ank_Repeat/CDKN_Inhibitor"/>
</dbReference>
<evidence type="ECO:0000256" key="9">
    <source>
        <dbReference type="ARBA" id="ARBA00023028"/>
    </source>
</evidence>
<evidence type="ECO:0000256" key="2">
    <source>
        <dbReference type="ARBA" id="ARBA00004613"/>
    </source>
</evidence>
<evidence type="ECO:0000256" key="12">
    <source>
        <dbReference type="PROSITE-ProRule" id="PRU00023"/>
    </source>
</evidence>
<name>A0AAV4PTY9_9ARAC</name>
<protein>
    <submittedName>
        <fullName evidence="13">ANK_REP_REGION domain-containing protein</fullName>
    </submittedName>
</protein>
<evidence type="ECO:0000313" key="13">
    <source>
        <dbReference type="EMBL" id="GIX99254.1"/>
    </source>
</evidence>
<keyword evidence="7" id="KW-0528">Neurotoxin</keyword>
<evidence type="ECO:0000256" key="5">
    <source>
        <dbReference type="ARBA" id="ARBA00022537"/>
    </source>
</evidence>
<keyword evidence="3" id="KW-0268">Exocytosis</keyword>
<gene>
    <name evidence="13" type="primary">AVEN_67271_1</name>
    <name evidence="13" type="ORF">CDAR_447461</name>
</gene>
<evidence type="ECO:0000256" key="11">
    <source>
        <dbReference type="ARBA" id="ARBA00023298"/>
    </source>
</evidence>
<dbReference type="Pfam" id="PF12796">
    <property type="entry name" value="Ank_2"/>
    <property type="match status" value="1"/>
</dbReference>
<evidence type="ECO:0000313" key="14">
    <source>
        <dbReference type="Proteomes" id="UP001054837"/>
    </source>
</evidence>
<sequence>MMAAVSGHYGLFEAIRYKRHRQAMLLAEAGIDVDCRNERGQTPLIYTVVAVDDCSRSRTKLVKLFLEAGADPNAADWKGLTTLMHASILGQAETVKPLLECVWTNPCLTDPNGNTALMYAASHGHHEVIAVFLSVFRNNIKSLQLHKRNNDGFTALHLAARNRHDSCARLLTREGQFFPSAIDEFPDPKDLDREPTPTDINAHLQQTSHSLYTALKKKHRVKSGDRRTTGTMTVELDDFDLIDYSSLSVLECSVGDLPISNYTHPFGLQMTKSTQVISVEHRKTPPGTNEDKNENQEIKLPIEEATTKPDEWPAVPVQLKTASQKGLQPLMPIEITNVQHQNVNTFHRKCLLKQGNRGISAFRIKIRDSNNSSSHNIRAAHSIDSVDNILSGSSIKSVHLKRNKQPEMDHESVNILPLIPCKESSLPPVKYSLKRNGSSKKETLSFSTTPIIAVRADKTSSELEMFKKNIVALS</sequence>
<evidence type="ECO:0000256" key="4">
    <source>
        <dbReference type="ARBA" id="ARBA00022525"/>
    </source>
</evidence>
<dbReference type="SUPFAM" id="SSF48403">
    <property type="entry name" value="Ankyrin repeat"/>
    <property type="match status" value="1"/>
</dbReference>
<keyword evidence="6" id="KW-0800">Toxin</keyword>
<dbReference type="Proteomes" id="UP001054837">
    <property type="component" value="Unassembled WGS sequence"/>
</dbReference>
<keyword evidence="8" id="KW-0677">Repeat</keyword>
<dbReference type="GO" id="GO:0044218">
    <property type="term" value="C:other organism cell membrane"/>
    <property type="evidence" value="ECO:0007669"/>
    <property type="project" value="UniProtKB-KW"/>
</dbReference>
<accession>A0AAV4PTY9</accession>
<keyword evidence="11" id="KW-0472">Membrane</keyword>
<dbReference type="EMBL" id="BPLQ01003280">
    <property type="protein sequence ID" value="GIX99254.1"/>
    <property type="molecule type" value="Genomic_DNA"/>
</dbReference>
<feature type="repeat" description="ANK" evidence="12">
    <location>
        <begin position="151"/>
        <end position="175"/>
    </location>
</feature>
<keyword evidence="10 12" id="KW-0040">ANK repeat</keyword>
<evidence type="ECO:0000256" key="6">
    <source>
        <dbReference type="ARBA" id="ARBA00022656"/>
    </source>
</evidence>